<evidence type="ECO:0000313" key="22">
    <source>
        <dbReference type="EMBL" id="NDL66490.1"/>
    </source>
</evidence>
<dbReference type="HAMAP" id="MF_01973">
    <property type="entry name" value="lon_bact"/>
    <property type="match status" value="1"/>
</dbReference>
<dbReference type="InterPro" id="IPR020568">
    <property type="entry name" value="Ribosomal_Su5_D2-typ_SF"/>
</dbReference>
<comment type="induction">
    <text evidence="14">By heat shock.</text>
</comment>
<evidence type="ECO:0000256" key="4">
    <source>
        <dbReference type="ARBA" id="ARBA00022741"/>
    </source>
</evidence>
<dbReference type="PROSITE" id="PS01046">
    <property type="entry name" value="LON_SER"/>
    <property type="match status" value="1"/>
</dbReference>
<dbReference type="EMBL" id="JAAEEH010000003">
    <property type="protein sequence ID" value="NDL66490.1"/>
    <property type="molecule type" value="Genomic_DNA"/>
</dbReference>
<comment type="catalytic activity">
    <reaction evidence="9 14 15 18">
        <text>Hydrolysis of proteins in presence of ATP.</text>
        <dbReference type="EC" id="3.4.21.53"/>
    </reaction>
</comment>
<dbReference type="SUPFAM" id="SSF54211">
    <property type="entry name" value="Ribosomal protein S5 domain 2-like"/>
    <property type="match status" value="1"/>
</dbReference>
<organism evidence="22 23">
    <name type="scientific">Anaerotalea alkaliphila</name>
    <dbReference type="NCBI Taxonomy" id="2662126"/>
    <lineage>
        <taxon>Bacteria</taxon>
        <taxon>Bacillati</taxon>
        <taxon>Bacillota</taxon>
        <taxon>Clostridia</taxon>
        <taxon>Eubacteriales</taxon>
        <taxon>Anaerotalea</taxon>
    </lineage>
</organism>
<comment type="function">
    <text evidence="10 14">ATP-dependent serine protease that mediates the selective degradation of mutant and abnormal proteins as well as certain short-lived regulatory proteins. Required for cellular homeostasis and for survival from DNA damage and developmental changes induced by stress. Degrades polypeptides processively to yield small peptide fragments that are 5 to 10 amino acids long. Binds to DNA in a double-stranded, site-specific manner.</text>
</comment>
<feature type="active site" evidence="14 16">
    <location>
        <position position="723"/>
    </location>
</feature>
<keyword evidence="7 14" id="KW-0067">ATP-binding</keyword>
<evidence type="ECO:0000256" key="19">
    <source>
        <dbReference type="RuleBase" id="RU000591"/>
    </source>
</evidence>
<sequence length="773" mass="86540">MEEENIIIVPMVALRGINVFPKMLVHFDAKREQSVRALEKAMDGDQRVFLVAQTNANDEKIDPDENLYDWGTLALIKQIVKLPGNVVRVLVEGQERAELVEVHQDKDYLEGGIRLVPNQVVEIEPMEKEALLRTAVEVILDYNQVNAKVSQEVLNSLLAIGDMGLLADSIATHLIRPMESKQSILEELYPLVRLKLAIRILINEMEIEKIQKDLHQEVKKKIDKSQKEYYLREQMKVIQHELGEGVDFNEEIEEFRLKAMELDAPEEVKERLQKEIKRLQKMAPGSAEGSVIRNYIEALLDLPWNVKTQESMDLKRAARILDEDHYGLEKVKERIVEHLAVRKLSRNTNTPIVCLVGPPGTGKTSIAKSIASALQRNYVRISLGGVRDEAEIRGHRKTYIGAMPGRFINALKQAGSSNPLLLLDEIDKMSSDMRGDPSAALLEVLDGEQNSKFRDHFIELPVDLSDVLFIATANSLRSIPRPLLDRLEIIEISSYTENEKLHIAKGHLVRKQMEKHGLAPGQLRISPKAMSKIINEYTREAGVRDLERRIGELCRKAAKEVMLDEKAKVQVTEKNLKSLLGTPRYRYDKISQTPQVGVARGLAWTEVGGDTLSIEVNVMPGKGQFEITGQIGDVMRESAKAALSYIRSRGAQLGLDPDFYSKKDIHIHIPEGAVPKDGPSAGITLATAVISAFLEKPVDPQVAMTGEITLRGRVLPIGGLKEKILAAKRAGIRKVLVPIDNKRNVEEIAGEVKEGIEIVFVSSMDEVLKETLS</sequence>
<evidence type="ECO:0000256" key="12">
    <source>
        <dbReference type="ARBA" id="ARBA00071934"/>
    </source>
</evidence>
<feature type="domain" description="Lon proteolytic" evidence="20">
    <location>
        <begin position="593"/>
        <end position="773"/>
    </location>
</feature>
<dbReference type="InterPro" id="IPR004815">
    <property type="entry name" value="Lon_bac/euk-typ"/>
</dbReference>
<feature type="active site" evidence="14 16">
    <location>
        <position position="680"/>
    </location>
</feature>
<evidence type="ECO:0000256" key="9">
    <source>
        <dbReference type="ARBA" id="ARBA00050665"/>
    </source>
</evidence>
<dbReference type="Gene3D" id="3.40.50.300">
    <property type="entry name" value="P-loop containing nucleotide triphosphate hydrolases"/>
    <property type="match status" value="1"/>
</dbReference>
<evidence type="ECO:0000256" key="7">
    <source>
        <dbReference type="ARBA" id="ARBA00022840"/>
    </source>
</evidence>
<dbReference type="InterPro" id="IPR008268">
    <property type="entry name" value="Peptidase_S16_AS"/>
</dbReference>
<evidence type="ECO:0000256" key="8">
    <source>
        <dbReference type="ARBA" id="ARBA00023016"/>
    </source>
</evidence>
<dbReference type="SMART" id="SM00382">
    <property type="entry name" value="AAA"/>
    <property type="match status" value="1"/>
</dbReference>
<dbReference type="InterPro" id="IPR014721">
    <property type="entry name" value="Ribsml_uS5_D2-typ_fold_subgr"/>
</dbReference>
<dbReference type="SUPFAM" id="SSF88697">
    <property type="entry name" value="PUA domain-like"/>
    <property type="match status" value="1"/>
</dbReference>
<dbReference type="PIRSF" id="PIRSF001174">
    <property type="entry name" value="Lon_proteas"/>
    <property type="match status" value="1"/>
</dbReference>
<protein>
    <recommendedName>
        <fullName evidence="12 14">Lon protease</fullName>
        <ecNumber evidence="11 14">3.4.21.53</ecNumber>
    </recommendedName>
    <alternativeName>
        <fullName evidence="13 14">ATP-dependent protease La</fullName>
    </alternativeName>
</protein>
<dbReference type="InterPro" id="IPR046336">
    <property type="entry name" value="Lon_prtase_N_sf"/>
</dbReference>
<evidence type="ECO:0000259" key="21">
    <source>
        <dbReference type="PROSITE" id="PS51787"/>
    </source>
</evidence>
<evidence type="ECO:0000259" key="20">
    <source>
        <dbReference type="PROSITE" id="PS51786"/>
    </source>
</evidence>
<evidence type="ECO:0000256" key="11">
    <source>
        <dbReference type="ARBA" id="ARBA00066743"/>
    </source>
</evidence>
<dbReference type="GO" id="GO:0004252">
    <property type="term" value="F:serine-type endopeptidase activity"/>
    <property type="evidence" value="ECO:0007669"/>
    <property type="project" value="UniProtKB-UniRule"/>
</dbReference>
<dbReference type="Pfam" id="PF02190">
    <property type="entry name" value="LON_substr_bdg"/>
    <property type="match status" value="1"/>
</dbReference>
<dbReference type="GO" id="GO:0005524">
    <property type="term" value="F:ATP binding"/>
    <property type="evidence" value="ECO:0007669"/>
    <property type="project" value="UniProtKB-UniRule"/>
</dbReference>
<reference evidence="22 23" key="1">
    <citation type="submission" date="2020-01" db="EMBL/GenBank/DDBJ databases">
        <title>Anaeroalcalibacter tamaniensis gen. nov., sp. nov., moderately halophilic strictly anaerobic fermenter bacterium from mud volcano of Taman peninsula.</title>
        <authorList>
            <person name="Frolova A."/>
            <person name="Merkel A.Y."/>
            <person name="Slobodkin A.I."/>
        </authorList>
    </citation>
    <scope>NUCLEOTIDE SEQUENCE [LARGE SCALE GENOMIC DNA]</scope>
    <source>
        <strain evidence="22 23">F-3ap</strain>
    </source>
</reference>
<dbReference type="InterPro" id="IPR015947">
    <property type="entry name" value="PUA-like_sf"/>
</dbReference>
<dbReference type="GO" id="GO:0006515">
    <property type="term" value="P:protein quality control for misfolded or incompletely synthesized proteins"/>
    <property type="evidence" value="ECO:0007669"/>
    <property type="project" value="UniProtKB-UniRule"/>
</dbReference>
<dbReference type="InterPro" id="IPR003111">
    <property type="entry name" value="Lon_prtase_N"/>
</dbReference>
<dbReference type="Gene3D" id="2.30.130.40">
    <property type="entry name" value="LON domain-like"/>
    <property type="match status" value="1"/>
</dbReference>
<dbReference type="Gene3D" id="1.20.5.5270">
    <property type="match status" value="1"/>
</dbReference>
<dbReference type="InterPro" id="IPR054594">
    <property type="entry name" value="Lon_lid"/>
</dbReference>
<evidence type="ECO:0000256" key="5">
    <source>
        <dbReference type="ARBA" id="ARBA00022801"/>
    </source>
</evidence>
<dbReference type="InterPro" id="IPR027543">
    <property type="entry name" value="Lon_bac"/>
</dbReference>
<dbReference type="InterPro" id="IPR008269">
    <property type="entry name" value="Lon_proteolytic"/>
</dbReference>
<dbReference type="Pfam" id="PF05362">
    <property type="entry name" value="Lon_C"/>
    <property type="match status" value="1"/>
</dbReference>
<evidence type="ECO:0000256" key="16">
    <source>
        <dbReference type="PIRSR" id="PIRSR001174-1"/>
    </source>
</evidence>
<evidence type="ECO:0000256" key="3">
    <source>
        <dbReference type="ARBA" id="ARBA00022670"/>
    </source>
</evidence>
<dbReference type="GO" id="GO:0034605">
    <property type="term" value="P:cellular response to heat"/>
    <property type="evidence" value="ECO:0007669"/>
    <property type="project" value="UniProtKB-UniRule"/>
</dbReference>
<dbReference type="RefSeq" id="WP_162369220.1">
    <property type="nucleotide sequence ID" value="NZ_JAAEEH010000003.1"/>
</dbReference>
<dbReference type="GO" id="GO:0004176">
    <property type="term" value="F:ATP-dependent peptidase activity"/>
    <property type="evidence" value="ECO:0007669"/>
    <property type="project" value="UniProtKB-UniRule"/>
</dbReference>
<comment type="caution">
    <text evidence="22">The sequence shown here is derived from an EMBL/GenBank/DDBJ whole genome shotgun (WGS) entry which is preliminary data.</text>
</comment>
<dbReference type="PROSITE" id="PS51787">
    <property type="entry name" value="LON_N"/>
    <property type="match status" value="1"/>
</dbReference>
<dbReference type="SMART" id="SM00464">
    <property type="entry name" value="LON"/>
    <property type="match status" value="1"/>
</dbReference>
<evidence type="ECO:0000256" key="14">
    <source>
        <dbReference type="HAMAP-Rule" id="MF_01973"/>
    </source>
</evidence>
<dbReference type="PRINTS" id="PR00830">
    <property type="entry name" value="ENDOLAPTASE"/>
</dbReference>
<dbReference type="PANTHER" id="PTHR10046">
    <property type="entry name" value="ATP DEPENDENT LON PROTEASE FAMILY MEMBER"/>
    <property type="match status" value="1"/>
</dbReference>
<keyword evidence="5 14" id="KW-0378">Hydrolase</keyword>
<dbReference type="GO" id="GO:0016887">
    <property type="term" value="F:ATP hydrolysis activity"/>
    <property type="evidence" value="ECO:0007669"/>
    <property type="project" value="UniProtKB-UniRule"/>
</dbReference>
<dbReference type="EC" id="3.4.21.53" evidence="11 14"/>
<name>A0A7X5HTX7_9FIRM</name>
<comment type="subunit">
    <text evidence="14 15">Homohexamer. Organized in a ring with a central cavity.</text>
</comment>
<feature type="domain" description="Lon N-terminal" evidence="21">
    <location>
        <begin position="9"/>
        <end position="205"/>
    </location>
</feature>
<dbReference type="GO" id="GO:0005737">
    <property type="term" value="C:cytoplasm"/>
    <property type="evidence" value="ECO:0007669"/>
    <property type="project" value="UniProtKB-SubCell"/>
</dbReference>
<accession>A0A7X5HTX7</accession>
<evidence type="ECO:0000256" key="1">
    <source>
        <dbReference type="ARBA" id="ARBA00004496"/>
    </source>
</evidence>
<dbReference type="InterPro" id="IPR003593">
    <property type="entry name" value="AAA+_ATPase"/>
</dbReference>
<dbReference type="AlphaFoldDB" id="A0A7X5HTX7"/>
<evidence type="ECO:0000256" key="18">
    <source>
        <dbReference type="PROSITE-ProRule" id="PRU01122"/>
    </source>
</evidence>
<gene>
    <name evidence="14 22" type="primary">lon</name>
    <name evidence="22" type="ORF">GXN74_01845</name>
</gene>
<comment type="subcellular location">
    <subcellularLocation>
        <location evidence="1 14 15">Cytoplasm</location>
    </subcellularLocation>
</comment>
<dbReference type="InterPro" id="IPR027417">
    <property type="entry name" value="P-loop_NTPase"/>
</dbReference>
<keyword evidence="8 14" id="KW-0346">Stress response</keyword>
<dbReference type="GO" id="GO:0043565">
    <property type="term" value="F:sequence-specific DNA binding"/>
    <property type="evidence" value="ECO:0007669"/>
    <property type="project" value="UniProtKB-UniRule"/>
</dbReference>
<proteinExistence type="evidence at transcript level"/>
<dbReference type="CDD" id="cd19500">
    <property type="entry name" value="RecA-like_Lon"/>
    <property type="match status" value="1"/>
</dbReference>
<comment type="similarity">
    <text evidence="14 15 18 19">Belongs to the peptidase S16 family.</text>
</comment>
<evidence type="ECO:0000256" key="13">
    <source>
        <dbReference type="ARBA" id="ARBA00082722"/>
    </source>
</evidence>
<dbReference type="PROSITE" id="PS51786">
    <property type="entry name" value="LON_PROTEOLYTIC"/>
    <property type="match status" value="1"/>
</dbReference>
<dbReference type="Gene3D" id="3.30.230.10">
    <property type="match status" value="1"/>
</dbReference>
<dbReference type="Pfam" id="PF22667">
    <property type="entry name" value="Lon_lid"/>
    <property type="match status" value="1"/>
</dbReference>
<evidence type="ECO:0000256" key="17">
    <source>
        <dbReference type="PIRSR" id="PIRSR001174-2"/>
    </source>
</evidence>
<evidence type="ECO:0000256" key="10">
    <source>
        <dbReference type="ARBA" id="ARBA00053875"/>
    </source>
</evidence>
<keyword evidence="2 14" id="KW-0963">Cytoplasm</keyword>
<dbReference type="InterPro" id="IPR027065">
    <property type="entry name" value="Lon_Prtase"/>
</dbReference>
<dbReference type="Gene3D" id="1.20.58.1480">
    <property type="match status" value="1"/>
</dbReference>
<evidence type="ECO:0000313" key="23">
    <source>
        <dbReference type="Proteomes" id="UP000461585"/>
    </source>
</evidence>
<feature type="binding site" evidence="14 17">
    <location>
        <begin position="357"/>
        <end position="364"/>
    </location>
    <ligand>
        <name>ATP</name>
        <dbReference type="ChEBI" id="CHEBI:30616"/>
    </ligand>
</feature>
<dbReference type="NCBIfam" id="TIGR00763">
    <property type="entry name" value="lon"/>
    <property type="match status" value="1"/>
</dbReference>
<keyword evidence="23" id="KW-1185">Reference proteome</keyword>
<dbReference type="SUPFAM" id="SSF52540">
    <property type="entry name" value="P-loop containing nucleoside triphosphate hydrolases"/>
    <property type="match status" value="1"/>
</dbReference>
<dbReference type="Pfam" id="PF00004">
    <property type="entry name" value="AAA"/>
    <property type="match status" value="1"/>
</dbReference>
<dbReference type="Gene3D" id="1.10.8.60">
    <property type="match status" value="1"/>
</dbReference>
<keyword evidence="4 14" id="KW-0547">Nucleotide-binding</keyword>
<evidence type="ECO:0000256" key="6">
    <source>
        <dbReference type="ARBA" id="ARBA00022825"/>
    </source>
</evidence>
<dbReference type="FunFam" id="3.40.50.300:FF:000021">
    <property type="entry name" value="Lon protease homolog"/>
    <property type="match status" value="1"/>
</dbReference>
<keyword evidence="6 14" id="KW-0720">Serine protease</keyword>
<evidence type="ECO:0000256" key="15">
    <source>
        <dbReference type="PIRNR" id="PIRNR001174"/>
    </source>
</evidence>
<dbReference type="Proteomes" id="UP000461585">
    <property type="component" value="Unassembled WGS sequence"/>
</dbReference>
<evidence type="ECO:0000256" key="2">
    <source>
        <dbReference type="ARBA" id="ARBA00022490"/>
    </source>
</evidence>
<keyword evidence="3 14" id="KW-0645">Protease</keyword>
<dbReference type="InterPro" id="IPR003959">
    <property type="entry name" value="ATPase_AAA_core"/>
</dbReference>